<protein>
    <submittedName>
        <fullName evidence="2">Uncharacterized protein</fullName>
    </submittedName>
</protein>
<dbReference type="Proteomes" id="UP001287356">
    <property type="component" value="Unassembled WGS sequence"/>
</dbReference>
<evidence type="ECO:0000313" key="3">
    <source>
        <dbReference type="Proteomes" id="UP001287356"/>
    </source>
</evidence>
<gene>
    <name evidence="2" type="ORF">B0T24DRAFT_681481</name>
</gene>
<feature type="region of interest" description="Disordered" evidence="1">
    <location>
        <begin position="104"/>
        <end position="123"/>
    </location>
</feature>
<keyword evidence="3" id="KW-1185">Reference proteome</keyword>
<name>A0AAE0K3V0_9PEZI</name>
<evidence type="ECO:0000313" key="2">
    <source>
        <dbReference type="EMBL" id="KAK3369473.1"/>
    </source>
</evidence>
<comment type="caution">
    <text evidence="2">The sequence shown here is derived from an EMBL/GenBank/DDBJ whole genome shotgun (WGS) entry which is preliminary data.</text>
</comment>
<feature type="compositionally biased region" description="Basic and acidic residues" evidence="1">
    <location>
        <begin position="1"/>
        <end position="17"/>
    </location>
</feature>
<sequence>MTKDDADLQKEAARLEQHAPITQTFEPHRRAIIAHCNESEYYEKDDYTEDELESLAYLLPVMQGLMQYKPDDRMSANQAKLLTEQKWTDRWVWFDKKDGSEEVESCSGSEIVGDELPPQGQAV</sequence>
<dbReference type="AlphaFoldDB" id="A0AAE0K3V0"/>
<organism evidence="2 3">
    <name type="scientific">Lasiosphaeria ovina</name>
    <dbReference type="NCBI Taxonomy" id="92902"/>
    <lineage>
        <taxon>Eukaryota</taxon>
        <taxon>Fungi</taxon>
        <taxon>Dikarya</taxon>
        <taxon>Ascomycota</taxon>
        <taxon>Pezizomycotina</taxon>
        <taxon>Sordariomycetes</taxon>
        <taxon>Sordariomycetidae</taxon>
        <taxon>Sordariales</taxon>
        <taxon>Lasiosphaeriaceae</taxon>
        <taxon>Lasiosphaeria</taxon>
    </lineage>
</organism>
<accession>A0AAE0K3V0</accession>
<feature type="region of interest" description="Disordered" evidence="1">
    <location>
        <begin position="1"/>
        <end position="21"/>
    </location>
</feature>
<reference evidence="2" key="2">
    <citation type="submission" date="2023-06" db="EMBL/GenBank/DDBJ databases">
        <authorList>
            <consortium name="Lawrence Berkeley National Laboratory"/>
            <person name="Haridas S."/>
            <person name="Hensen N."/>
            <person name="Bonometti L."/>
            <person name="Westerberg I."/>
            <person name="Brannstrom I.O."/>
            <person name="Guillou S."/>
            <person name="Cros-Aarteil S."/>
            <person name="Calhoun S."/>
            <person name="Kuo A."/>
            <person name="Mondo S."/>
            <person name="Pangilinan J."/>
            <person name="Riley R."/>
            <person name="Labutti K."/>
            <person name="Andreopoulos B."/>
            <person name="Lipzen A."/>
            <person name="Chen C."/>
            <person name="Yanf M."/>
            <person name="Daum C."/>
            <person name="Ng V."/>
            <person name="Clum A."/>
            <person name="Steindorff A."/>
            <person name="Ohm R."/>
            <person name="Martin F."/>
            <person name="Silar P."/>
            <person name="Natvig D."/>
            <person name="Lalanne C."/>
            <person name="Gautier V."/>
            <person name="Ament-Velasquez S.L."/>
            <person name="Kruys A."/>
            <person name="Hutchinson M.I."/>
            <person name="Powell A.J."/>
            <person name="Barry K."/>
            <person name="Miller A.N."/>
            <person name="Grigoriev I.V."/>
            <person name="Debuchy R."/>
            <person name="Gladieux P."/>
            <person name="Thoren M.H."/>
            <person name="Johannesson H."/>
        </authorList>
    </citation>
    <scope>NUCLEOTIDE SEQUENCE</scope>
    <source>
        <strain evidence="2">CBS 958.72</strain>
    </source>
</reference>
<evidence type="ECO:0000256" key="1">
    <source>
        <dbReference type="SAM" id="MobiDB-lite"/>
    </source>
</evidence>
<dbReference type="EMBL" id="JAULSN010000006">
    <property type="protein sequence ID" value="KAK3369473.1"/>
    <property type="molecule type" value="Genomic_DNA"/>
</dbReference>
<reference evidence="2" key="1">
    <citation type="journal article" date="2023" name="Mol. Phylogenet. Evol.">
        <title>Genome-scale phylogeny and comparative genomics of the fungal order Sordariales.</title>
        <authorList>
            <person name="Hensen N."/>
            <person name="Bonometti L."/>
            <person name="Westerberg I."/>
            <person name="Brannstrom I.O."/>
            <person name="Guillou S."/>
            <person name="Cros-Aarteil S."/>
            <person name="Calhoun S."/>
            <person name="Haridas S."/>
            <person name="Kuo A."/>
            <person name="Mondo S."/>
            <person name="Pangilinan J."/>
            <person name="Riley R."/>
            <person name="LaButti K."/>
            <person name="Andreopoulos B."/>
            <person name="Lipzen A."/>
            <person name="Chen C."/>
            <person name="Yan M."/>
            <person name="Daum C."/>
            <person name="Ng V."/>
            <person name="Clum A."/>
            <person name="Steindorff A."/>
            <person name="Ohm R.A."/>
            <person name="Martin F."/>
            <person name="Silar P."/>
            <person name="Natvig D.O."/>
            <person name="Lalanne C."/>
            <person name="Gautier V."/>
            <person name="Ament-Velasquez S.L."/>
            <person name="Kruys A."/>
            <person name="Hutchinson M.I."/>
            <person name="Powell A.J."/>
            <person name="Barry K."/>
            <person name="Miller A.N."/>
            <person name="Grigoriev I.V."/>
            <person name="Debuchy R."/>
            <person name="Gladieux P."/>
            <person name="Hiltunen Thoren M."/>
            <person name="Johannesson H."/>
        </authorList>
    </citation>
    <scope>NUCLEOTIDE SEQUENCE</scope>
    <source>
        <strain evidence="2">CBS 958.72</strain>
    </source>
</reference>
<proteinExistence type="predicted"/>